<feature type="compositionally biased region" description="Basic residues" evidence="1">
    <location>
        <begin position="88"/>
        <end position="99"/>
    </location>
</feature>
<keyword evidence="3" id="KW-1185">Reference proteome</keyword>
<protein>
    <submittedName>
        <fullName evidence="2">Uncharacterized protein</fullName>
    </submittedName>
</protein>
<dbReference type="Proteomes" id="UP001158986">
    <property type="component" value="Unassembled WGS sequence"/>
</dbReference>
<organism evidence="2 3">
    <name type="scientific">Peronospora belbahrii</name>
    <dbReference type="NCBI Taxonomy" id="622444"/>
    <lineage>
        <taxon>Eukaryota</taxon>
        <taxon>Sar</taxon>
        <taxon>Stramenopiles</taxon>
        <taxon>Oomycota</taxon>
        <taxon>Peronosporomycetes</taxon>
        <taxon>Peronosporales</taxon>
        <taxon>Peronosporaceae</taxon>
        <taxon>Peronospora</taxon>
    </lineage>
</organism>
<sequence>MSVKPGVIPVDFSFIFCGIPQTELETRGASSASPFIARFGRRRPTVSHAVTTDTEPNTFEFTTKFLKVRRRSGSFRHLVSPSSSLLQKSHHQNQKRRSRSQSEGLTSDCGTPNLYD</sequence>
<feature type="compositionally biased region" description="Polar residues" evidence="1">
    <location>
        <begin position="101"/>
        <end position="110"/>
    </location>
</feature>
<dbReference type="EMBL" id="CAKLCB010000136">
    <property type="protein sequence ID" value="CAH0515772.1"/>
    <property type="molecule type" value="Genomic_DNA"/>
</dbReference>
<comment type="caution">
    <text evidence="2">The sequence shown here is derived from an EMBL/GenBank/DDBJ whole genome shotgun (WGS) entry which is preliminary data.</text>
</comment>
<evidence type="ECO:0000313" key="2">
    <source>
        <dbReference type="EMBL" id="CAH0515772.1"/>
    </source>
</evidence>
<name>A0ABN8CS85_9STRA</name>
<accession>A0ABN8CS85</accession>
<reference evidence="2 3" key="1">
    <citation type="submission" date="2021-11" db="EMBL/GenBank/DDBJ databases">
        <authorList>
            <person name="Islam A."/>
            <person name="Islam S."/>
            <person name="Flora M.S."/>
            <person name="Rahman M."/>
            <person name="Ziaur R.M."/>
            <person name="Epstein J.H."/>
            <person name="Hassan M."/>
            <person name="Klassen M."/>
            <person name="Woodard K."/>
            <person name="Webb A."/>
            <person name="Webby R.J."/>
            <person name="El Zowalaty M.E."/>
        </authorList>
    </citation>
    <scope>NUCLEOTIDE SEQUENCE [LARGE SCALE GENOMIC DNA]</scope>
    <source>
        <strain evidence="2">Pbs1</strain>
    </source>
</reference>
<evidence type="ECO:0000256" key="1">
    <source>
        <dbReference type="SAM" id="MobiDB-lite"/>
    </source>
</evidence>
<evidence type="ECO:0000313" key="3">
    <source>
        <dbReference type="Proteomes" id="UP001158986"/>
    </source>
</evidence>
<proteinExistence type="predicted"/>
<gene>
    <name evidence="2" type="ORF">PBS001_LOCUS2468</name>
</gene>
<feature type="region of interest" description="Disordered" evidence="1">
    <location>
        <begin position="77"/>
        <end position="116"/>
    </location>
</feature>